<feature type="region of interest" description="Disordered" evidence="7">
    <location>
        <begin position="1"/>
        <end position="29"/>
    </location>
</feature>
<feature type="transmembrane region" description="Helical" evidence="8">
    <location>
        <begin position="41"/>
        <end position="71"/>
    </location>
</feature>
<evidence type="ECO:0000256" key="7">
    <source>
        <dbReference type="SAM" id="MobiDB-lite"/>
    </source>
</evidence>
<dbReference type="GO" id="GO:0004222">
    <property type="term" value="F:metalloendopeptidase activity"/>
    <property type="evidence" value="ECO:0007669"/>
    <property type="project" value="TreeGrafter"/>
</dbReference>
<keyword evidence="5" id="KW-0862">Zinc</keyword>
<dbReference type="InterPro" id="IPR050570">
    <property type="entry name" value="Cell_wall_metabolism_enzyme"/>
</dbReference>
<keyword evidence="4" id="KW-0378">Hydrolase</keyword>
<sequence>MASGFRKEMRRMHDGRGRLRGERVPHERDVATRLGAPPRTLFAVGPLAATGCALAFSLLAAWAAGATWYIVSREDLVAELLRRQSQAEARYEDHLGALRARLDRVASRKLIEQDTVEQRVAALVSRQVELETRQAVLADLTERIAPAAAVTGSLGPATTATVPLPPVLPDAASAFAPVSPSPARGENPFAVERPRPTPVPAPLELRLRSDADDAAVPGTASLPSPGTLPAHASLGASLDAAEYSLSLVEDGQIRALERIRLQVELEAGIMRDAIETAGLDPHALEPAHPDMLAAEGIGGPFIPIGIDAEAGGFEALVAGLQESLVARDRLRRTTIAIPFERPVDGDIAITSRFGVRSDPFTRRPAFHSGIDFRARTGEPVYATAAGRVISAGRAGGYGRMVEIDHGNGLTTRFAHLSAISVADGAEVAAGDLIGRAGSSGRSTGPHLHYETRLDGRAVDPHRFLRAAEVLAELKGGLNPGEIR</sequence>
<dbReference type="SUPFAM" id="SSF51261">
    <property type="entry name" value="Duplicated hybrid motif"/>
    <property type="match status" value="1"/>
</dbReference>
<evidence type="ECO:0000313" key="10">
    <source>
        <dbReference type="EMBL" id="GGK31485.1"/>
    </source>
</evidence>
<dbReference type="InterPro" id="IPR016047">
    <property type="entry name" value="M23ase_b-sheet_dom"/>
</dbReference>
<evidence type="ECO:0000256" key="8">
    <source>
        <dbReference type="SAM" id="Phobius"/>
    </source>
</evidence>
<keyword evidence="6" id="KW-0482">Metalloprotease</keyword>
<keyword evidence="2" id="KW-0645">Protease</keyword>
<dbReference type="GO" id="GO:0006508">
    <property type="term" value="P:proteolysis"/>
    <property type="evidence" value="ECO:0007669"/>
    <property type="project" value="UniProtKB-KW"/>
</dbReference>
<feature type="domain" description="M23ase beta-sheet core" evidence="9">
    <location>
        <begin position="366"/>
        <end position="460"/>
    </location>
</feature>
<dbReference type="InterPro" id="IPR011055">
    <property type="entry name" value="Dup_hybrid_motif"/>
</dbReference>
<comment type="caution">
    <text evidence="10">The sequence shown here is derived from an EMBL/GenBank/DDBJ whole genome shotgun (WGS) entry which is preliminary data.</text>
</comment>
<evidence type="ECO:0000259" key="9">
    <source>
        <dbReference type="Pfam" id="PF01551"/>
    </source>
</evidence>
<keyword evidence="8" id="KW-0472">Membrane</keyword>
<organism evidence="10 11">
    <name type="scientific">Salinarimonas ramus</name>
    <dbReference type="NCBI Taxonomy" id="690164"/>
    <lineage>
        <taxon>Bacteria</taxon>
        <taxon>Pseudomonadati</taxon>
        <taxon>Pseudomonadota</taxon>
        <taxon>Alphaproteobacteria</taxon>
        <taxon>Hyphomicrobiales</taxon>
        <taxon>Salinarimonadaceae</taxon>
        <taxon>Salinarimonas</taxon>
    </lineage>
</organism>
<name>A0A917V3M8_9HYPH</name>
<evidence type="ECO:0000256" key="6">
    <source>
        <dbReference type="ARBA" id="ARBA00023049"/>
    </source>
</evidence>
<feature type="region of interest" description="Disordered" evidence="7">
    <location>
        <begin position="178"/>
        <end position="200"/>
    </location>
</feature>
<dbReference type="EMBL" id="BMMF01000004">
    <property type="protein sequence ID" value="GGK31485.1"/>
    <property type="molecule type" value="Genomic_DNA"/>
</dbReference>
<dbReference type="Proteomes" id="UP000600449">
    <property type="component" value="Unassembled WGS sequence"/>
</dbReference>
<dbReference type="Gene3D" id="2.70.70.10">
    <property type="entry name" value="Glucose Permease (Domain IIA)"/>
    <property type="match status" value="1"/>
</dbReference>
<comment type="cofactor">
    <cofactor evidence="1">
        <name>Zn(2+)</name>
        <dbReference type="ChEBI" id="CHEBI:29105"/>
    </cofactor>
</comment>
<accession>A0A917V3M8</accession>
<keyword evidence="8" id="KW-1133">Transmembrane helix</keyword>
<dbReference type="CDD" id="cd12797">
    <property type="entry name" value="M23_peptidase"/>
    <property type="match status" value="1"/>
</dbReference>
<dbReference type="AlphaFoldDB" id="A0A917V3M8"/>
<keyword evidence="8" id="KW-0812">Transmembrane</keyword>
<evidence type="ECO:0000256" key="1">
    <source>
        <dbReference type="ARBA" id="ARBA00001947"/>
    </source>
</evidence>
<keyword evidence="11" id="KW-1185">Reference proteome</keyword>
<reference evidence="10 11" key="1">
    <citation type="journal article" date="2014" name="Int. J. Syst. Evol. Microbiol.">
        <title>Complete genome sequence of Corynebacterium casei LMG S-19264T (=DSM 44701T), isolated from a smear-ripened cheese.</title>
        <authorList>
            <consortium name="US DOE Joint Genome Institute (JGI-PGF)"/>
            <person name="Walter F."/>
            <person name="Albersmeier A."/>
            <person name="Kalinowski J."/>
            <person name="Ruckert C."/>
        </authorList>
    </citation>
    <scope>NUCLEOTIDE SEQUENCE [LARGE SCALE GENOMIC DNA]</scope>
    <source>
        <strain evidence="10 11">CGMCC 1.9161</strain>
    </source>
</reference>
<dbReference type="PANTHER" id="PTHR21666">
    <property type="entry name" value="PEPTIDASE-RELATED"/>
    <property type="match status" value="1"/>
</dbReference>
<dbReference type="PANTHER" id="PTHR21666:SF288">
    <property type="entry name" value="CELL DIVISION PROTEIN YTFB"/>
    <property type="match status" value="1"/>
</dbReference>
<dbReference type="GO" id="GO:0046872">
    <property type="term" value="F:metal ion binding"/>
    <property type="evidence" value="ECO:0007669"/>
    <property type="project" value="UniProtKB-KW"/>
</dbReference>
<evidence type="ECO:0000256" key="5">
    <source>
        <dbReference type="ARBA" id="ARBA00022833"/>
    </source>
</evidence>
<keyword evidence="3" id="KW-0479">Metal-binding</keyword>
<protein>
    <submittedName>
        <fullName evidence="10">Membrane protein</fullName>
    </submittedName>
</protein>
<evidence type="ECO:0000256" key="3">
    <source>
        <dbReference type="ARBA" id="ARBA00022723"/>
    </source>
</evidence>
<dbReference type="FunFam" id="2.70.70.10:FF:000006">
    <property type="entry name" value="M23 family peptidase"/>
    <property type="match status" value="1"/>
</dbReference>
<gene>
    <name evidence="10" type="ORF">GCM10011322_17590</name>
</gene>
<evidence type="ECO:0000313" key="11">
    <source>
        <dbReference type="Proteomes" id="UP000600449"/>
    </source>
</evidence>
<evidence type="ECO:0000256" key="2">
    <source>
        <dbReference type="ARBA" id="ARBA00022670"/>
    </source>
</evidence>
<evidence type="ECO:0000256" key="4">
    <source>
        <dbReference type="ARBA" id="ARBA00022801"/>
    </source>
</evidence>
<proteinExistence type="predicted"/>
<dbReference type="Pfam" id="PF01551">
    <property type="entry name" value="Peptidase_M23"/>
    <property type="match status" value="1"/>
</dbReference>